<protein>
    <submittedName>
        <fullName evidence="3">Uncharacterized protein</fullName>
    </submittedName>
</protein>
<evidence type="ECO:0000256" key="1">
    <source>
        <dbReference type="SAM" id="Coils"/>
    </source>
</evidence>
<feature type="coiled-coil region" evidence="1">
    <location>
        <begin position="17"/>
        <end position="44"/>
    </location>
</feature>
<organism evidence="3">
    <name type="scientific">Oryza meridionalis</name>
    <dbReference type="NCBI Taxonomy" id="40149"/>
    <lineage>
        <taxon>Eukaryota</taxon>
        <taxon>Viridiplantae</taxon>
        <taxon>Streptophyta</taxon>
        <taxon>Embryophyta</taxon>
        <taxon>Tracheophyta</taxon>
        <taxon>Spermatophyta</taxon>
        <taxon>Magnoliopsida</taxon>
        <taxon>Liliopsida</taxon>
        <taxon>Poales</taxon>
        <taxon>Poaceae</taxon>
        <taxon>BOP clade</taxon>
        <taxon>Oryzoideae</taxon>
        <taxon>Oryzeae</taxon>
        <taxon>Oryzinae</taxon>
        <taxon>Oryza</taxon>
    </lineage>
</organism>
<dbReference type="Proteomes" id="UP000008021">
    <property type="component" value="Chromosome 4"/>
</dbReference>
<keyword evidence="4" id="KW-1185">Reference proteome</keyword>
<dbReference type="AlphaFoldDB" id="A0A0E0DBU7"/>
<dbReference type="EnsemblPlants" id="OMERI04G05290.1">
    <property type="protein sequence ID" value="OMERI04G05290.1"/>
    <property type="gene ID" value="OMERI04G05290"/>
</dbReference>
<evidence type="ECO:0000313" key="4">
    <source>
        <dbReference type="Proteomes" id="UP000008021"/>
    </source>
</evidence>
<accession>A0A0E0DBU7</accession>
<evidence type="ECO:0000256" key="2">
    <source>
        <dbReference type="SAM" id="MobiDB-lite"/>
    </source>
</evidence>
<feature type="region of interest" description="Disordered" evidence="2">
    <location>
        <begin position="63"/>
        <end position="85"/>
    </location>
</feature>
<dbReference type="Gramene" id="OMERI04G05290.1">
    <property type="protein sequence ID" value="OMERI04G05290.1"/>
    <property type="gene ID" value="OMERI04G05290"/>
</dbReference>
<name>A0A0E0DBU7_9ORYZ</name>
<sequence length="147" mass="16283">MYSAFLIQGLAAHLSAKRSALERLDRYRLRLRKAEEDLRHKEHKRCVVADALKKANAEDKSLIGENKSVRTDEEGANKRAAEQERQLAAAKEKIKSLGTRLGKPLAPATKSAKQACYTLRPALYVLGARAEGAPGDDGTAFDFSEWM</sequence>
<keyword evidence="1" id="KW-0175">Coiled coil</keyword>
<evidence type="ECO:0000313" key="3">
    <source>
        <dbReference type="EnsemblPlants" id="OMERI04G05290.1"/>
    </source>
</evidence>
<proteinExistence type="predicted"/>
<reference evidence="3" key="2">
    <citation type="submission" date="2018-05" db="EMBL/GenBank/DDBJ databases">
        <title>OmerRS3 (Oryza meridionalis Reference Sequence Version 3).</title>
        <authorList>
            <person name="Zhang J."/>
            <person name="Kudrna D."/>
            <person name="Lee S."/>
            <person name="Talag J."/>
            <person name="Welchert J."/>
            <person name="Wing R.A."/>
        </authorList>
    </citation>
    <scope>NUCLEOTIDE SEQUENCE [LARGE SCALE GENOMIC DNA]</scope>
    <source>
        <strain evidence="3">cv. OR44</strain>
    </source>
</reference>
<dbReference type="HOGENOM" id="CLU_104816_0_0_1"/>
<reference evidence="3" key="1">
    <citation type="submission" date="2015-04" db="UniProtKB">
        <authorList>
            <consortium name="EnsemblPlants"/>
        </authorList>
    </citation>
    <scope>IDENTIFICATION</scope>
</reference>